<name>A0A9Y1FLC0_9ARCH</name>
<reference evidence="1" key="1">
    <citation type="journal article" date="2022" name="Nat. Microbiol.">
        <title>Unique mobile elements and scalable gene flow at the prokaryote-eukaryote boundary revealed by circularized Asgard archaea genomes.</title>
        <authorList>
            <person name="Wu F."/>
            <person name="Speth D.R."/>
            <person name="Philosof A."/>
            <person name="Cremiere A."/>
            <person name="Narayanan A."/>
            <person name="Barco R.A."/>
            <person name="Connon S.A."/>
            <person name="Amend J.P."/>
            <person name="Antoshechkin I.A."/>
            <person name="Orphan V.J."/>
        </authorList>
    </citation>
    <scope>NUCLEOTIDE SEQUENCE</scope>
    <source>
        <strain evidence="1">PM71</strain>
    </source>
</reference>
<dbReference type="Proteomes" id="UP001201020">
    <property type="component" value="Chromosome"/>
</dbReference>
<evidence type="ECO:0000313" key="1">
    <source>
        <dbReference type="EMBL" id="UJG40649.1"/>
    </source>
</evidence>
<accession>A0A9Y1FLC0</accession>
<gene>
    <name evidence="1" type="ORF">K9W45_12540</name>
</gene>
<sequence length="1045" mass="120260">MSKEYPYDLWISVGSDAGISFASVGHLPKDSSMMQGILLSLQSLMTTEVNVSDSQFMTGQNEFVRFGSFTMPSEETNIVVQYIVRSETANTISIEDESLVQELALSFGKFITLTPNFYDNVESGRTVSPDYVSKSFLNACTIARQKISIKENSSVFINLINDHIEKAATQPDIYPTLLQMKNLEAWLKEEEQSWDKGTINSFKRQLIIQMLSQDILNIISLENPFAILQYKNPRYAVDEISSRIENYLKKHSPKAEDLIDEYLGKKLDKKINSIYSKLSISAIHSAETFIADELSKEIILSIAKKKPLMGLIDFRDVKIYQKLQKTIKEKISPINQGDIICDALTEDAEPLILQGARLFFSQLIGSFKERELPPSVWSVINDFTFAIITEENIKTVKKSKKGGSTLNLKKEFIIGKIQKLTNVGKNLLKELTSIIENAGVGERLQISNIEESVIFAKALERAIISTLVKIVQDQFFNFSLGNIYLYIINSFKKIIPLYIFSTIISNYIQDIRKRELEIGKQLSLTARDLIGGAINTGFLKAYIKSVPVVYKKSFFGKIQLKFDKRAISVYELLLKPGLTVRYDNSVFSLSQAESNPEILTACLIDHKILNSSYKNSIIRKMMSSYPEKIFKFESDIVAKLDNLITLFQKERVSKLRNANLLPEIKESFPSFPEFKNVPENFASKNYHINCYDIWNKNSSRVQKVLQDLLSSFAQLRSNDIHYNEKAKKLYTSAEKELKKIRGKLIKSWEPVNKKIFSDIQHWVKSKIGTIDTHLDYIRKNYENWIDDAFHYKKLQPNQFTPSVEECKTKIDAIIKEVRERELEELPKNFLEIALSILLYRRIPDYVIDDSYNQMIQDAKSAMLTVKRAWTKSKTRKEFETNLYINMRSLGNTLIKLINNYIRLIHDSFVNRDLELSTDRKGFYIDLGTIPKEIFSTKSEVTALYRFDNISVISGGKDWIVKCYIEPEYFKKMTKHLDRLVVISDIIRFVARYKFDEMTEPLIDGIKAATNYLLEQGDKKVIDLIETMKEAIFRLSDYPSISAEEK</sequence>
<dbReference type="EMBL" id="CP084166">
    <property type="protein sequence ID" value="UJG40649.1"/>
    <property type="molecule type" value="Genomic_DNA"/>
</dbReference>
<organism evidence="1">
    <name type="scientific">Candidatus Heimdallarchaeum aukensis</name>
    <dbReference type="NCBI Taxonomy" id="2876573"/>
    <lineage>
        <taxon>Archaea</taxon>
        <taxon>Promethearchaeati</taxon>
        <taxon>Candidatus Heimdallarchaeota</taxon>
        <taxon>Candidatus Heimdallarchaeia (ex Rinke et al. 2021) (nom. nud.)</taxon>
        <taxon>Candidatus Heimdallarchaeales</taxon>
        <taxon>Candidatus Heimdallarchaeaceae</taxon>
        <taxon>Candidatus Heimdallarchaeum</taxon>
    </lineage>
</organism>
<dbReference type="AlphaFoldDB" id="A0A9Y1FLC0"/>
<proteinExistence type="predicted"/>
<protein>
    <submittedName>
        <fullName evidence="1">Uncharacterized protein</fullName>
    </submittedName>
</protein>